<feature type="transmembrane region" description="Helical" evidence="8">
    <location>
        <begin position="35"/>
        <end position="54"/>
    </location>
</feature>
<evidence type="ECO:0000256" key="5">
    <source>
        <dbReference type="ARBA" id="ARBA00022692"/>
    </source>
</evidence>
<dbReference type="Gene3D" id="1.20.1530.20">
    <property type="match status" value="1"/>
</dbReference>
<accession>W7YIY8</accession>
<dbReference type="Proteomes" id="UP000019402">
    <property type="component" value="Unassembled WGS sequence"/>
</dbReference>
<dbReference type="GO" id="GO:0055085">
    <property type="term" value="P:transmembrane transport"/>
    <property type="evidence" value="ECO:0007669"/>
    <property type="project" value="InterPro"/>
</dbReference>
<dbReference type="STRING" id="869213.GCA_000517085_03818"/>
<sequence>MFQALFINVLSVFLMMIPGYLIIRKNIISESALKALSHIIIKVLYPCLIFSSITKNFTITKVLESWQLPVSIFVFCIIGYLAGLLYLGFFKCDDLQRRRSILFQMTTNNYSFLPLAIIAKLYGEQQMGALILSTLGAELAVWTLGISILNTNGGGFKTKDLKHLLSAPMVSIYFSLLILIGLHIFNMPFQNLLDKSLFLNYSQKTIFQMGQATIPISMIMVGGRMGLMKFSDLKILDLWGVALFRLILIPIIGVILLKQFFPDHPFLNVMLIVVVMPNSMASQVLGEIYGADTKLFSGTILITHLLSLISIPLWLLLLL</sequence>
<reference evidence="9 10" key="1">
    <citation type="journal article" date="2014" name="Genome Announc.">
        <title>Draft Genome Sequence of Cytophaga fermentans JCM 21142T, a Facultative Anaerobe Isolated from Marine Mud.</title>
        <authorList>
            <person name="Starns D."/>
            <person name="Oshima K."/>
            <person name="Suda W."/>
            <person name="Iino T."/>
            <person name="Yuki M."/>
            <person name="Inoue J."/>
            <person name="Kitamura K."/>
            <person name="Iida T."/>
            <person name="Darby A."/>
            <person name="Hattori M."/>
            <person name="Ohkuma M."/>
        </authorList>
    </citation>
    <scope>NUCLEOTIDE SEQUENCE [LARGE SCALE GENOMIC DNA]</scope>
    <source>
        <strain evidence="9 10">JCM 21142</strain>
    </source>
</reference>
<keyword evidence="3" id="KW-0813">Transport</keyword>
<dbReference type="GO" id="GO:0005886">
    <property type="term" value="C:plasma membrane"/>
    <property type="evidence" value="ECO:0007669"/>
    <property type="project" value="UniProtKB-SubCell"/>
</dbReference>
<evidence type="ECO:0000256" key="7">
    <source>
        <dbReference type="ARBA" id="ARBA00023136"/>
    </source>
</evidence>
<feature type="transmembrane region" description="Helical" evidence="8">
    <location>
        <begin position="205"/>
        <end position="223"/>
    </location>
</feature>
<feature type="transmembrane region" description="Helical" evidence="8">
    <location>
        <begin position="6"/>
        <end position="23"/>
    </location>
</feature>
<comment type="subcellular location">
    <subcellularLocation>
        <location evidence="1">Cell membrane</location>
        <topology evidence="1">Multi-pass membrane protein</topology>
    </subcellularLocation>
</comment>
<dbReference type="RefSeq" id="WP_027473158.1">
    <property type="nucleotide sequence ID" value="NZ_BAMD01000045.1"/>
</dbReference>
<feature type="transmembrane region" description="Helical" evidence="8">
    <location>
        <begin position="295"/>
        <end position="317"/>
    </location>
</feature>
<dbReference type="PANTHER" id="PTHR36838">
    <property type="entry name" value="AUXIN EFFLUX CARRIER FAMILY PROTEIN"/>
    <property type="match status" value="1"/>
</dbReference>
<dbReference type="InterPro" id="IPR038770">
    <property type="entry name" value="Na+/solute_symporter_sf"/>
</dbReference>
<organism evidence="9 10">
    <name type="scientific">Saccharicrinis fermentans DSM 9555 = JCM 21142</name>
    <dbReference type="NCBI Taxonomy" id="869213"/>
    <lineage>
        <taxon>Bacteria</taxon>
        <taxon>Pseudomonadati</taxon>
        <taxon>Bacteroidota</taxon>
        <taxon>Bacteroidia</taxon>
        <taxon>Marinilabiliales</taxon>
        <taxon>Marinilabiliaceae</taxon>
        <taxon>Saccharicrinis</taxon>
    </lineage>
</organism>
<name>W7YIY8_9BACT</name>
<evidence type="ECO:0000256" key="4">
    <source>
        <dbReference type="ARBA" id="ARBA00022475"/>
    </source>
</evidence>
<keyword evidence="7 8" id="KW-0472">Membrane</keyword>
<dbReference type="EMBL" id="BAMD01000045">
    <property type="protein sequence ID" value="GAF04441.1"/>
    <property type="molecule type" value="Genomic_DNA"/>
</dbReference>
<protein>
    <submittedName>
        <fullName evidence="9">Auxin efflux carrier</fullName>
    </submittedName>
</protein>
<keyword evidence="6 8" id="KW-1133">Transmembrane helix</keyword>
<gene>
    <name evidence="9" type="ORF">JCM21142_83147</name>
</gene>
<feature type="transmembrane region" description="Helical" evidence="8">
    <location>
        <begin position="235"/>
        <end position="257"/>
    </location>
</feature>
<dbReference type="PANTHER" id="PTHR36838:SF3">
    <property type="entry name" value="TRANSPORTER AUXIN EFFLUX CARRIER EC FAMILY"/>
    <property type="match status" value="1"/>
</dbReference>
<dbReference type="Pfam" id="PF03547">
    <property type="entry name" value="Mem_trans"/>
    <property type="match status" value="2"/>
</dbReference>
<keyword evidence="10" id="KW-1185">Reference proteome</keyword>
<dbReference type="OrthoDB" id="1116523at2"/>
<evidence type="ECO:0000313" key="9">
    <source>
        <dbReference type="EMBL" id="GAF04441.1"/>
    </source>
</evidence>
<feature type="transmembrane region" description="Helical" evidence="8">
    <location>
        <begin position="129"/>
        <end position="152"/>
    </location>
</feature>
<dbReference type="eggNOG" id="COG0679">
    <property type="taxonomic scope" value="Bacteria"/>
</dbReference>
<comment type="similarity">
    <text evidence="2">Belongs to the auxin efflux carrier (TC 2.A.69) family.</text>
</comment>
<evidence type="ECO:0000256" key="6">
    <source>
        <dbReference type="ARBA" id="ARBA00022989"/>
    </source>
</evidence>
<comment type="caution">
    <text evidence="9">The sequence shown here is derived from an EMBL/GenBank/DDBJ whole genome shotgun (WGS) entry which is preliminary data.</text>
</comment>
<evidence type="ECO:0000256" key="1">
    <source>
        <dbReference type="ARBA" id="ARBA00004651"/>
    </source>
</evidence>
<proteinExistence type="inferred from homology"/>
<evidence type="ECO:0000256" key="8">
    <source>
        <dbReference type="SAM" id="Phobius"/>
    </source>
</evidence>
<feature type="transmembrane region" description="Helical" evidence="8">
    <location>
        <begin position="269"/>
        <end position="288"/>
    </location>
</feature>
<evidence type="ECO:0000256" key="2">
    <source>
        <dbReference type="ARBA" id="ARBA00010145"/>
    </source>
</evidence>
<keyword evidence="4" id="KW-1003">Cell membrane</keyword>
<feature type="transmembrane region" description="Helical" evidence="8">
    <location>
        <begin position="66"/>
        <end position="89"/>
    </location>
</feature>
<evidence type="ECO:0000256" key="3">
    <source>
        <dbReference type="ARBA" id="ARBA00022448"/>
    </source>
</evidence>
<dbReference type="AlphaFoldDB" id="W7YIY8"/>
<feature type="transmembrane region" description="Helical" evidence="8">
    <location>
        <begin position="164"/>
        <end position="185"/>
    </location>
</feature>
<keyword evidence="5 8" id="KW-0812">Transmembrane</keyword>
<dbReference type="InterPro" id="IPR004776">
    <property type="entry name" value="Mem_transp_PIN-like"/>
</dbReference>
<evidence type="ECO:0000313" key="10">
    <source>
        <dbReference type="Proteomes" id="UP000019402"/>
    </source>
</evidence>